<dbReference type="Gene3D" id="3.40.50.410">
    <property type="entry name" value="von Willebrand factor, type A domain"/>
    <property type="match status" value="1"/>
</dbReference>
<dbReference type="PROSITE" id="PS50005">
    <property type="entry name" value="TPR"/>
    <property type="match status" value="1"/>
</dbReference>
<evidence type="ECO:0000313" key="5">
    <source>
        <dbReference type="EMBL" id="MBO1928181.1"/>
    </source>
</evidence>
<dbReference type="Pfam" id="PF13519">
    <property type="entry name" value="VWA_2"/>
    <property type="match status" value="1"/>
</dbReference>
<dbReference type="PANTHER" id="PTHR22550">
    <property type="entry name" value="SPORE GERMINATION PROTEIN"/>
    <property type="match status" value="1"/>
</dbReference>
<feature type="repeat" description="TPR" evidence="1">
    <location>
        <begin position="415"/>
        <end position="448"/>
    </location>
</feature>
<dbReference type="InterPro" id="IPR036465">
    <property type="entry name" value="vWFA_dom_sf"/>
</dbReference>
<evidence type="ECO:0000256" key="2">
    <source>
        <dbReference type="SAM" id="MobiDB-lite"/>
    </source>
</evidence>
<dbReference type="PANTHER" id="PTHR22550:SF14">
    <property type="entry name" value="VWFA DOMAIN-CONTAINING PROTEIN"/>
    <property type="match status" value="1"/>
</dbReference>
<dbReference type="SUPFAM" id="SSF48452">
    <property type="entry name" value="TPR-like"/>
    <property type="match status" value="1"/>
</dbReference>
<keyword evidence="3" id="KW-0472">Membrane</keyword>
<sequence length="650" mass="72494">MSGLEMLAWRQPEWLWALLLPLFLLSWRWWRQQASQQAYADKHLWPWLKLQFSAVRGGRKLLYWSPVLGLLLAWCSLVIALAGPKIYQQSEQSSPLQGVDIMLVMDLSSSMLIEEQPKVSRFEQAQLLAESFAKQLQPQDRVGLLVFSGSAHLVSPLVFDKSLIVQDLQHIEPGMVPLDGSWLEPAIIQALQHLRINQFAQNSARKIQNRAKAVVVLSDGAAPFLEPLDLPQHVQNVPLQAWLNDDGTQLWMLGIGSLDAKPVPDAEHPSGFKHFQGLPVSSPLQEQSLQQWAQRAKHGVYWRSNGNVTFLQEQLQQLRAASQTQSIQSQQWLWLDIAPWFIGLAFALLLLAIAPHAVWFLLLAALLFGAQQAMAQEVLGEEQQAYQLYQNQEFVEAQQAYVGLSAELGSMPQAYSAWFGAGAAAYKAQDYVSAVRYFRQAAWLAPDDSERAYALFNLGNSYYKADLAQPAVEAYEQALLYKSPFAQAEHNLKIAKQRRAQQLANRGRGEQQGDDAQGENRGKGRQQDGAFYGGQKPNNSQSDEAGIGADGDAEGGNRSGDKPPLPQETSYRNYQLGQAGMSSQTVHSANSAAAQIAREQEQLKNAQQFAGDIDSLQSQQKRLLKRLFEAEAGFHAEQEQTHPIPGVQPW</sequence>
<dbReference type="InterPro" id="IPR011990">
    <property type="entry name" value="TPR-like_helical_dom_sf"/>
</dbReference>
<accession>A0ABS3Q745</accession>
<keyword evidence="3" id="KW-1133">Transmembrane helix</keyword>
<dbReference type="SMART" id="SM00327">
    <property type="entry name" value="VWA"/>
    <property type="match status" value="1"/>
</dbReference>
<feature type="transmembrane region" description="Helical" evidence="3">
    <location>
        <begin position="340"/>
        <end position="368"/>
    </location>
</feature>
<dbReference type="InterPro" id="IPR050768">
    <property type="entry name" value="UPF0353/GerABKA_families"/>
</dbReference>
<dbReference type="InterPro" id="IPR019734">
    <property type="entry name" value="TPR_rpt"/>
</dbReference>
<evidence type="ECO:0000256" key="3">
    <source>
        <dbReference type="SAM" id="Phobius"/>
    </source>
</evidence>
<dbReference type="RefSeq" id="WP_208150796.1">
    <property type="nucleotide sequence ID" value="NZ_JAGETV010000029.1"/>
</dbReference>
<comment type="caution">
    <text evidence="5">The sequence shown here is derived from an EMBL/GenBank/DDBJ whole genome shotgun (WGS) entry which is preliminary data.</text>
</comment>
<evidence type="ECO:0000256" key="1">
    <source>
        <dbReference type="PROSITE-ProRule" id="PRU00339"/>
    </source>
</evidence>
<gene>
    <name evidence="5" type="ORF">J3998_11400</name>
</gene>
<keyword evidence="6" id="KW-1185">Reference proteome</keyword>
<keyword evidence="1" id="KW-0802">TPR repeat</keyword>
<dbReference type="EMBL" id="JAGETV010000029">
    <property type="protein sequence ID" value="MBO1928181.1"/>
    <property type="molecule type" value="Genomic_DNA"/>
</dbReference>
<organism evidence="5 6">
    <name type="scientific">Thiomicrorhabdus marina</name>
    <dbReference type="NCBI Taxonomy" id="2818442"/>
    <lineage>
        <taxon>Bacteria</taxon>
        <taxon>Pseudomonadati</taxon>
        <taxon>Pseudomonadota</taxon>
        <taxon>Gammaproteobacteria</taxon>
        <taxon>Thiotrichales</taxon>
        <taxon>Piscirickettsiaceae</taxon>
        <taxon>Thiomicrorhabdus</taxon>
    </lineage>
</organism>
<dbReference type="Gene3D" id="1.25.40.10">
    <property type="entry name" value="Tetratricopeptide repeat domain"/>
    <property type="match status" value="1"/>
</dbReference>
<feature type="domain" description="VWFA" evidence="4">
    <location>
        <begin position="100"/>
        <end position="257"/>
    </location>
</feature>
<dbReference type="SMART" id="SM00028">
    <property type="entry name" value="TPR"/>
    <property type="match status" value="2"/>
</dbReference>
<protein>
    <submittedName>
        <fullName evidence="5">VWA domain-containing protein</fullName>
    </submittedName>
</protein>
<evidence type="ECO:0000259" key="4">
    <source>
        <dbReference type="PROSITE" id="PS50234"/>
    </source>
</evidence>
<dbReference type="Proteomes" id="UP000664835">
    <property type="component" value="Unassembled WGS sequence"/>
</dbReference>
<feature type="transmembrane region" description="Helical" evidence="3">
    <location>
        <begin position="14"/>
        <end position="30"/>
    </location>
</feature>
<feature type="region of interest" description="Disordered" evidence="2">
    <location>
        <begin position="498"/>
        <end position="570"/>
    </location>
</feature>
<dbReference type="InterPro" id="IPR002035">
    <property type="entry name" value="VWF_A"/>
</dbReference>
<dbReference type="PROSITE" id="PS50234">
    <property type="entry name" value="VWFA"/>
    <property type="match status" value="1"/>
</dbReference>
<name>A0ABS3Q745_9GAMM</name>
<keyword evidence="3" id="KW-0812">Transmembrane</keyword>
<feature type="transmembrane region" description="Helical" evidence="3">
    <location>
        <begin position="61"/>
        <end position="83"/>
    </location>
</feature>
<evidence type="ECO:0000313" key="6">
    <source>
        <dbReference type="Proteomes" id="UP000664835"/>
    </source>
</evidence>
<proteinExistence type="predicted"/>
<dbReference type="SUPFAM" id="SSF53300">
    <property type="entry name" value="vWA-like"/>
    <property type="match status" value="1"/>
</dbReference>
<reference evidence="5 6" key="1">
    <citation type="submission" date="2021-03" db="EMBL/GenBank/DDBJ databases">
        <title>Thiomicrorhabdus sp.nov.,novel sulfur-oxidizing bacteria isolated from coastal sediment.</title>
        <authorList>
            <person name="Liu X."/>
        </authorList>
    </citation>
    <scope>NUCLEOTIDE SEQUENCE [LARGE SCALE GENOMIC DNA]</scope>
    <source>
        <strain evidence="5 6">6S2-11</strain>
    </source>
</reference>